<organism evidence="1">
    <name type="scientific">hydrothermal vent metagenome</name>
    <dbReference type="NCBI Taxonomy" id="652676"/>
    <lineage>
        <taxon>unclassified sequences</taxon>
        <taxon>metagenomes</taxon>
        <taxon>ecological metagenomes</taxon>
    </lineage>
</organism>
<dbReference type="SUPFAM" id="SSF75169">
    <property type="entry name" value="DsrEFH-like"/>
    <property type="match status" value="1"/>
</dbReference>
<protein>
    <submittedName>
        <fullName evidence="1">Uncharacterized protein</fullName>
    </submittedName>
</protein>
<evidence type="ECO:0000313" key="1">
    <source>
        <dbReference type="EMBL" id="VAW15650.1"/>
    </source>
</evidence>
<reference evidence="1" key="1">
    <citation type="submission" date="2018-06" db="EMBL/GenBank/DDBJ databases">
        <authorList>
            <person name="Zhirakovskaya E."/>
        </authorList>
    </citation>
    <scope>NUCLEOTIDE SEQUENCE</scope>
</reference>
<accession>A0A3B0TFH9</accession>
<gene>
    <name evidence="1" type="ORF">MNBD_BACTEROID05-817</name>
</gene>
<name>A0A3B0TFH9_9ZZZZ</name>
<dbReference type="InterPro" id="IPR003787">
    <property type="entry name" value="Sulphur_relay_DsrE/F-like"/>
</dbReference>
<proteinExistence type="predicted"/>
<dbReference type="InterPro" id="IPR027396">
    <property type="entry name" value="DsrEFH-like"/>
</dbReference>
<dbReference type="Gene3D" id="3.40.1260.10">
    <property type="entry name" value="DsrEFH-like"/>
    <property type="match status" value="1"/>
</dbReference>
<dbReference type="Pfam" id="PF02635">
    <property type="entry name" value="DsrE"/>
    <property type="match status" value="1"/>
</dbReference>
<dbReference type="EMBL" id="UOEN01000280">
    <property type="protein sequence ID" value="VAW15650.1"/>
    <property type="molecule type" value="Genomic_DNA"/>
</dbReference>
<sequence length="127" mass="14167">MEKEPHLIIITHGVEDGLRQILFAFQYSMSLLNMGIPTSIFLTGLAARWANKNVEHSVQGSDFQSLKGYFERFKEHGGDLYVCRTCFGEECNVSDQSEMEEILAAGTSLVGLSVITELSLKCKVITF</sequence>
<dbReference type="AlphaFoldDB" id="A0A3B0TFH9"/>